<comment type="caution">
    <text evidence="2">The sequence shown here is derived from an EMBL/GenBank/DDBJ whole genome shotgun (WGS) entry which is preliminary data.</text>
</comment>
<reference evidence="2 3" key="1">
    <citation type="journal article" date="2015" name="Genome Biol. Evol.">
        <title>Comparative Genomics of a Bacterivorous Green Alga Reveals Evolutionary Causalities and Consequences of Phago-Mixotrophic Mode of Nutrition.</title>
        <authorList>
            <person name="Burns J.A."/>
            <person name="Paasch A."/>
            <person name="Narechania A."/>
            <person name="Kim E."/>
        </authorList>
    </citation>
    <scope>NUCLEOTIDE SEQUENCE [LARGE SCALE GENOMIC DNA]</scope>
    <source>
        <strain evidence="2 3">PLY_AMNH</strain>
    </source>
</reference>
<dbReference type="PANTHER" id="PTHR31449">
    <property type="entry name" value="UPF0598 PROTEIN C8ORF82"/>
    <property type="match status" value="1"/>
</dbReference>
<gene>
    <name evidence="2" type="ORF">CYMTET_21379</name>
</gene>
<dbReference type="PANTHER" id="PTHR31449:SF3">
    <property type="entry name" value="UPF0598 PROTEIN C8ORF82"/>
    <property type="match status" value="1"/>
</dbReference>
<sequence>MIISTSSAFGGRFKGLWHLLHSRRFCSIKNAGKDAKEKLTSREYFYHIDLHGRLYLEEVQPKNIATCLKDLRFLDFFFRQLRSSKGFPHSEIYPFVSPCGRELNFITADDTPLVYHTLSQIQANESSVSTDTQLIYGGSLSERFFPGAVRMCGETGRLYHPTPARFLSKGEDPNWLSKGLVLPSRLGQAVAEPICLFSAAHLA</sequence>
<protein>
    <submittedName>
        <fullName evidence="2">Uncharacterized protein</fullName>
    </submittedName>
</protein>
<dbReference type="AlphaFoldDB" id="A0AAE0L386"/>
<evidence type="ECO:0000313" key="3">
    <source>
        <dbReference type="Proteomes" id="UP001190700"/>
    </source>
</evidence>
<proteinExistence type="inferred from homology"/>
<dbReference type="InterPro" id="IPR028108">
    <property type="entry name" value="DUF4505"/>
</dbReference>
<keyword evidence="3" id="KW-1185">Reference proteome</keyword>
<evidence type="ECO:0000313" key="2">
    <source>
        <dbReference type="EMBL" id="KAK3270212.1"/>
    </source>
</evidence>
<feature type="non-terminal residue" evidence="2">
    <location>
        <position position="203"/>
    </location>
</feature>
<organism evidence="2 3">
    <name type="scientific">Cymbomonas tetramitiformis</name>
    <dbReference type="NCBI Taxonomy" id="36881"/>
    <lineage>
        <taxon>Eukaryota</taxon>
        <taxon>Viridiplantae</taxon>
        <taxon>Chlorophyta</taxon>
        <taxon>Pyramimonadophyceae</taxon>
        <taxon>Pyramimonadales</taxon>
        <taxon>Pyramimonadaceae</taxon>
        <taxon>Cymbomonas</taxon>
    </lineage>
</organism>
<dbReference type="EMBL" id="LGRX02010522">
    <property type="protein sequence ID" value="KAK3270212.1"/>
    <property type="molecule type" value="Genomic_DNA"/>
</dbReference>
<comment type="similarity">
    <text evidence="1">Belongs to the UPF0598 family.</text>
</comment>
<dbReference type="Proteomes" id="UP001190700">
    <property type="component" value="Unassembled WGS sequence"/>
</dbReference>
<name>A0AAE0L386_9CHLO</name>
<dbReference type="Pfam" id="PF14956">
    <property type="entry name" value="DUF4505"/>
    <property type="match status" value="1"/>
</dbReference>
<evidence type="ECO:0000256" key="1">
    <source>
        <dbReference type="ARBA" id="ARBA00006322"/>
    </source>
</evidence>
<accession>A0AAE0L386</accession>